<keyword evidence="2" id="KW-1185">Reference proteome</keyword>
<accession>M4B728</accession>
<dbReference type="HOGENOM" id="CLU_2215021_0_0_1"/>
<protein>
    <submittedName>
        <fullName evidence="1">Uncharacterized protein</fullName>
    </submittedName>
</protein>
<name>M4B728_HYAAE</name>
<dbReference type="EMBL" id="JH598637">
    <property type="status" value="NOT_ANNOTATED_CDS"/>
    <property type="molecule type" value="Genomic_DNA"/>
</dbReference>
<reference evidence="1" key="2">
    <citation type="submission" date="2015-06" db="UniProtKB">
        <authorList>
            <consortium name="EnsemblProtists"/>
        </authorList>
    </citation>
    <scope>IDENTIFICATION</scope>
    <source>
        <strain evidence="1">Emoy2</strain>
    </source>
</reference>
<sequence>MAGSTVGRWATGSTGVGRLVGDILLAERLGAYTYLTPGHSDDLGGSTSWSRTIWAAGDTVVRDAFRALDFVADIAIICASAMTLRSNWLDAQWVDGDISFTVDETSL</sequence>
<evidence type="ECO:0000313" key="1">
    <source>
        <dbReference type="EnsemblProtists" id="HpaP802080"/>
    </source>
</evidence>
<reference evidence="2" key="1">
    <citation type="journal article" date="2010" name="Science">
        <title>Signatures of adaptation to obligate biotrophy in the Hyaloperonospora arabidopsidis genome.</title>
        <authorList>
            <person name="Baxter L."/>
            <person name="Tripathy S."/>
            <person name="Ishaque N."/>
            <person name="Boot N."/>
            <person name="Cabral A."/>
            <person name="Kemen E."/>
            <person name="Thines M."/>
            <person name="Ah-Fong A."/>
            <person name="Anderson R."/>
            <person name="Badejoko W."/>
            <person name="Bittner-Eddy P."/>
            <person name="Boore J.L."/>
            <person name="Chibucos M.C."/>
            <person name="Coates M."/>
            <person name="Dehal P."/>
            <person name="Delehaunty K."/>
            <person name="Dong S."/>
            <person name="Downton P."/>
            <person name="Dumas B."/>
            <person name="Fabro G."/>
            <person name="Fronick C."/>
            <person name="Fuerstenberg S.I."/>
            <person name="Fulton L."/>
            <person name="Gaulin E."/>
            <person name="Govers F."/>
            <person name="Hughes L."/>
            <person name="Humphray S."/>
            <person name="Jiang R.H."/>
            <person name="Judelson H."/>
            <person name="Kamoun S."/>
            <person name="Kyung K."/>
            <person name="Meijer H."/>
            <person name="Minx P."/>
            <person name="Morris P."/>
            <person name="Nelson J."/>
            <person name="Phuntumart V."/>
            <person name="Qutob D."/>
            <person name="Rehmany A."/>
            <person name="Rougon-Cardoso A."/>
            <person name="Ryden P."/>
            <person name="Torto-Alalibo T."/>
            <person name="Studholme D."/>
            <person name="Wang Y."/>
            <person name="Win J."/>
            <person name="Wood J."/>
            <person name="Clifton S.W."/>
            <person name="Rogers J."/>
            <person name="Van den Ackerveken G."/>
            <person name="Jones J.D."/>
            <person name="McDowell J.M."/>
            <person name="Beynon J."/>
            <person name="Tyler B.M."/>
        </authorList>
    </citation>
    <scope>NUCLEOTIDE SEQUENCE [LARGE SCALE GENOMIC DNA]</scope>
    <source>
        <strain evidence="2">Emoy2</strain>
    </source>
</reference>
<dbReference type="AlphaFoldDB" id="M4B728"/>
<dbReference type="Proteomes" id="UP000011713">
    <property type="component" value="Unassembled WGS sequence"/>
</dbReference>
<proteinExistence type="predicted"/>
<dbReference type="InParanoid" id="M4B728"/>
<dbReference type="VEuPathDB" id="FungiDB:HpaG802080"/>
<dbReference type="EnsemblProtists" id="HpaT802080">
    <property type="protein sequence ID" value="HpaP802080"/>
    <property type="gene ID" value="HpaG802080"/>
</dbReference>
<evidence type="ECO:0000313" key="2">
    <source>
        <dbReference type="Proteomes" id="UP000011713"/>
    </source>
</evidence>
<organism evidence="1 2">
    <name type="scientific">Hyaloperonospora arabidopsidis (strain Emoy2)</name>
    <name type="common">Downy mildew agent</name>
    <name type="synonym">Peronospora arabidopsidis</name>
    <dbReference type="NCBI Taxonomy" id="559515"/>
    <lineage>
        <taxon>Eukaryota</taxon>
        <taxon>Sar</taxon>
        <taxon>Stramenopiles</taxon>
        <taxon>Oomycota</taxon>
        <taxon>Peronosporomycetes</taxon>
        <taxon>Peronosporales</taxon>
        <taxon>Peronosporaceae</taxon>
        <taxon>Hyaloperonospora</taxon>
    </lineage>
</organism>